<dbReference type="AlphaFoldDB" id="A0A2R6ABJ0"/>
<dbReference type="Gene3D" id="1.20.58.1480">
    <property type="match status" value="1"/>
</dbReference>
<dbReference type="PANTHER" id="PTHR46732">
    <property type="entry name" value="ATP-DEPENDENT PROTEASE LA (LON) DOMAIN PROTEIN"/>
    <property type="match status" value="1"/>
</dbReference>
<dbReference type="SMART" id="SM00464">
    <property type="entry name" value="LON"/>
    <property type="match status" value="1"/>
</dbReference>
<name>A0A2R6ABJ0_9ARCH</name>
<evidence type="ECO:0000259" key="1">
    <source>
        <dbReference type="PROSITE" id="PS51787"/>
    </source>
</evidence>
<evidence type="ECO:0000313" key="2">
    <source>
        <dbReference type="EMBL" id="PSN83781.1"/>
    </source>
</evidence>
<dbReference type="SUPFAM" id="SSF88697">
    <property type="entry name" value="PUA domain-like"/>
    <property type="match status" value="1"/>
</dbReference>
<sequence>MVLIPLFPLSTVLYPNTLLPLFIFEKRYRIMVERCISSNSSFGIALIKRGMEVGGPAEPYSIGTEARIVAKQRLRGGCYNVVVKGEKKFEIIWIDYSEPYLQAEIKWVDEKIEEGKEEKRLKSVVQSLFRKYLALLEKLGVCPLNEGVHELDPTNYSYVVADVLQLDPREKQRLLEANSTSERLKMEIEYLVTLLDESI</sequence>
<dbReference type="Pfam" id="PF02190">
    <property type="entry name" value="LON_substr_bdg"/>
    <property type="match status" value="1"/>
</dbReference>
<dbReference type="InterPro" id="IPR003111">
    <property type="entry name" value="Lon_prtase_N"/>
</dbReference>
<dbReference type="InterPro" id="IPR015947">
    <property type="entry name" value="PUA-like_sf"/>
</dbReference>
<dbReference type="PROSITE" id="PS51787">
    <property type="entry name" value="LON_N"/>
    <property type="match status" value="1"/>
</dbReference>
<evidence type="ECO:0000313" key="3">
    <source>
        <dbReference type="Proteomes" id="UP000240880"/>
    </source>
</evidence>
<accession>A0A2R6ABJ0</accession>
<reference evidence="2 3" key="1">
    <citation type="submission" date="2017-04" db="EMBL/GenBank/DDBJ databases">
        <title>Novel microbial lineages endemic to geothermal iron-oxide mats fill important gaps in the evolutionary history of Archaea.</title>
        <authorList>
            <person name="Jay Z.J."/>
            <person name="Beam J.P."/>
            <person name="Dlakic M."/>
            <person name="Rusch D.B."/>
            <person name="Kozubal M.A."/>
            <person name="Inskeep W.P."/>
        </authorList>
    </citation>
    <scope>NUCLEOTIDE SEQUENCE [LARGE SCALE GENOMIC DNA]</scope>
    <source>
        <strain evidence="2">OSP_D</strain>
    </source>
</reference>
<dbReference type="PANTHER" id="PTHR46732:SF8">
    <property type="entry name" value="ATP-DEPENDENT PROTEASE LA (LON) DOMAIN PROTEIN"/>
    <property type="match status" value="1"/>
</dbReference>
<dbReference type="EMBL" id="NEXC01000015">
    <property type="protein sequence ID" value="PSN83781.1"/>
    <property type="molecule type" value="Genomic_DNA"/>
</dbReference>
<protein>
    <recommendedName>
        <fullName evidence="1">Lon N-terminal domain-containing protein</fullName>
    </recommendedName>
</protein>
<gene>
    <name evidence="2" type="ORF">B9Q01_03560</name>
</gene>
<comment type="caution">
    <text evidence="2">The sequence shown here is derived from an EMBL/GenBank/DDBJ whole genome shotgun (WGS) entry which is preliminary data.</text>
</comment>
<feature type="domain" description="Lon N-terminal" evidence="1">
    <location>
        <begin position="1"/>
        <end position="195"/>
    </location>
</feature>
<dbReference type="Gene3D" id="2.30.130.40">
    <property type="entry name" value="LON domain-like"/>
    <property type="match status" value="1"/>
</dbReference>
<proteinExistence type="predicted"/>
<dbReference type="Proteomes" id="UP000240880">
    <property type="component" value="Unassembled WGS sequence"/>
</dbReference>
<organism evidence="2 3">
    <name type="scientific">Candidatus Marsarchaeota G1 archaeon OSP_D</name>
    <dbReference type="NCBI Taxonomy" id="1978155"/>
    <lineage>
        <taxon>Archaea</taxon>
        <taxon>Candidatus Marsarchaeota</taxon>
        <taxon>Candidatus Marsarchaeota group 1</taxon>
    </lineage>
</organism>
<dbReference type="InterPro" id="IPR046336">
    <property type="entry name" value="Lon_prtase_N_sf"/>
</dbReference>